<accession>A0A6H0X5T2</accession>
<dbReference type="EMBL" id="MT151386">
    <property type="protein sequence ID" value="QIW89197.1"/>
    <property type="molecule type" value="Genomic_DNA"/>
</dbReference>
<dbReference type="Proteomes" id="UP000503318">
    <property type="component" value="Segment"/>
</dbReference>
<dbReference type="EMBL" id="MT151386">
    <property type="protein sequence ID" value="QIW89026.1"/>
    <property type="molecule type" value="Genomic_DNA"/>
</dbReference>
<dbReference type="KEGG" id="vg:5130394"/>
<evidence type="ECO:0000313" key="2">
    <source>
        <dbReference type="EMBL" id="QIW89197.1"/>
    </source>
</evidence>
<organismHost>
    <name type="scientific">Twortvirus twort</name>
    <dbReference type="NCBI Taxonomy" id="55510"/>
</organismHost>
<gene>
    <name evidence="1" type="ORF">TwortDSMZ_015</name>
    <name evidence="2" type="ORF">TwortDSMZ_204</name>
</gene>
<dbReference type="RefSeq" id="YP_238662.1">
    <property type="nucleotide sequence ID" value="NC_007021.1"/>
</dbReference>
<name>A0A6H0X5T2_BPTWO</name>
<sequence>MNIQEAKDKLFELFLSDLKNYDNDVIDSDLCKLIDDMDELFDTQNLRYTDSQGIVLFIEDWLEGR</sequence>
<protein>
    <submittedName>
        <fullName evidence="2">Uncharacterized protein</fullName>
    </submittedName>
</protein>
<reference evidence="2 3" key="1">
    <citation type="submission" date="2020-03" db="EMBL/GenBank/DDBJ databases">
        <title>Variable regions in the genome of staphylococcal bacteriophage Twort.</title>
        <authorList>
            <person name="Glowacka-Rutkowska A."/>
            <person name="Gawor J."/>
            <person name="Lobocka M."/>
        </authorList>
    </citation>
    <scope>NUCLEOTIDE SEQUENCE [LARGE SCALE GENOMIC DNA]</scope>
</reference>
<evidence type="ECO:0000313" key="3">
    <source>
        <dbReference type="Proteomes" id="UP000503318"/>
    </source>
</evidence>
<evidence type="ECO:0000313" key="1">
    <source>
        <dbReference type="EMBL" id="QIW89026.1"/>
    </source>
</evidence>
<organism evidence="2 3">
    <name type="scientific">Staphylococcus phage Twort (strain DSM 17442 / HER 48)</name>
    <name type="common">Bacteriophage Twort</name>
    <dbReference type="NCBI Taxonomy" id="2908167"/>
    <lineage>
        <taxon>Viruses</taxon>
        <taxon>Duplodnaviria</taxon>
        <taxon>Heunggongvirae</taxon>
        <taxon>Uroviricota</taxon>
        <taxon>Caudoviricetes</taxon>
        <taxon>Herelleviridae</taxon>
        <taxon>Twortvirinae</taxon>
        <taxon>Twortvirus</taxon>
        <taxon>Twortvirus twort</taxon>
    </lineage>
</organism>
<proteinExistence type="predicted"/>